<keyword evidence="5" id="KW-1185">Reference proteome</keyword>
<dbReference type="STRING" id="1001240.GY21_02510"/>
<reference evidence="4 6" key="2">
    <citation type="submission" date="2020-08" db="EMBL/GenBank/DDBJ databases">
        <title>Sequencing the genomes of 1000 actinobacteria strains.</title>
        <authorList>
            <person name="Klenk H.-P."/>
        </authorList>
    </citation>
    <scope>NUCLEOTIDE SEQUENCE [LARGE SCALE GENOMIC DNA]</scope>
    <source>
        <strain evidence="4 6">DSM 21065</strain>
    </source>
</reference>
<accession>A0A099JQA1</accession>
<keyword evidence="2" id="KW-0812">Transmembrane</keyword>
<feature type="compositionally biased region" description="Basic and acidic residues" evidence="1">
    <location>
        <begin position="23"/>
        <end position="32"/>
    </location>
</feature>
<proteinExistence type="predicted"/>
<dbReference type="InterPro" id="IPR025339">
    <property type="entry name" value="DUF4245"/>
</dbReference>
<gene>
    <name evidence="4" type="ORF">BJ997_002533</name>
    <name evidence="3" type="ORF">GY21_02510</name>
</gene>
<evidence type="ECO:0000313" key="3">
    <source>
        <dbReference type="EMBL" id="KGJ80351.1"/>
    </source>
</evidence>
<feature type="transmembrane region" description="Helical" evidence="2">
    <location>
        <begin position="40"/>
        <end position="61"/>
    </location>
</feature>
<organism evidence="3 5">
    <name type="scientific">Cryobacterium roopkundense</name>
    <dbReference type="NCBI Taxonomy" id="1001240"/>
    <lineage>
        <taxon>Bacteria</taxon>
        <taxon>Bacillati</taxon>
        <taxon>Actinomycetota</taxon>
        <taxon>Actinomycetes</taxon>
        <taxon>Micrococcales</taxon>
        <taxon>Microbacteriaceae</taxon>
        <taxon>Cryobacterium</taxon>
    </lineage>
</organism>
<dbReference type="AlphaFoldDB" id="A0A099JQA1"/>
<dbReference type="OrthoDB" id="4801970at2"/>
<evidence type="ECO:0000256" key="1">
    <source>
        <dbReference type="SAM" id="MobiDB-lite"/>
    </source>
</evidence>
<reference evidence="3 5" key="1">
    <citation type="submission" date="2014-08" db="EMBL/GenBank/DDBJ databases">
        <authorList>
            <person name="Sisinthy S."/>
        </authorList>
    </citation>
    <scope>NUCLEOTIDE SEQUENCE [LARGE SCALE GENOMIC DNA]</scope>
    <source>
        <strain evidence="3 5">RuG17</strain>
    </source>
</reference>
<keyword evidence="2" id="KW-0472">Membrane</keyword>
<evidence type="ECO:0000313" key="6">
    <source>
        <dbReference type="Proteomes" id="UP000561726"/>
    </source>
</evidence>
<evidence type="ECO:0000256" key="2">
    <source>
        <dbReference type="SAM" id="Phobius"/>
    </source>
</evidence>
<keyword evidence="2" id="KW-1133">Transmembrane helix</keyword>
<dbReference type="eggNOG" id="ENOG5033C4E">
    <property type="taxonomic scope" value="Bacteria"/>
</dbReference>
<dbReference type="Proteomes" id="UP000561726">
    <property type="component" value="Unassembled WGS sequence"/>
</dbReference>
<evidence type="ECO:0000313" key="4">
    <source>
        <dbReference type="EMBL" id="MBB5641985.1"/>
    </source>
</evidence>
<name>A0A099JQA1_9MICO</name>
<evidence type="ECO:0000313" key="5">
    <source>
        <dbReference type="Proteomes" id="UP000029864"/>
    </source>
</evidence>
<evidence type="ECO:0008006" key="7">
    <source>
        <dbReference type="Google" id="ProtNLM"/>
    </source>
</evidence>
<protein>
    <recommendedName>
        <fullName evidence="7">DUF4245 domain-containing protein</fullName>
    </recommendedName>
</protein>
<dbReference type="Pfam" id="PF14030">
    <property type="entry name" value="DUF4245"/>
    <property type="match status" value="1"/>
</dbReference>
<dbReference type="EMBL" id="JPXF01000006">
    <property type="protein sequence ID" value="KGJ80351.1"/>
    <property type="molecule type" value="Genomic_DNA"/>
</dbReference>
<dbReference type="Proteomes" id="UP000029864">
    <property type="component" value="Unassembled WGS sequence"/>
</dbReference>
<dbReference type="EMBL" id="JACHBQ010000001">
    <property type="protein sequence ID" value="MBB5641985.1"/>
    <property type="molecule type" value="Genomic_DNA"/>
</dbReference>
<comment type="caution">
    <text evidence="3">The sequence shown here is derived from an EMBL/GenBank/DDBJ whole genome shotgun (WGS) entry which is preliminary data.</text>
</comment>
<feature type="region of interest" description="Disordered" evidence="1">
    <location>
        <begin position="1"/>
        <end position="32"/>
    </location>
</feature>
<sequence length="215" mass="23319">MTKAPRAPRVVAELGRPETPQETADRKAENSRKYRARKTINNLVLSLLVTVAAVLMIVLLVPRNDQPIDRAVDFTTIAAQLQPTIDEPLVVPVLPEGWTANSAEWRSGSTVAVPSWYIGLVTANNQFIGFSQAVDANPTWRAQQVKSEAPVDTVTIDGVTWDVYRNSAPEADRGNFDQALITTAGASTYALIGTASTEDFETIARQMAPAISANQ</sequence>
<dbReference type="RefSeq" id="WP_035834999.1">
    <property type="nucleotide sequence ID" value="NZ_JACHBQ010000001.1"/>
</dbReference>